<organism evidence="1 2">
    <name type="scientific">Nephila pilipes</name>
    <name type="common">Giant wood spider</name>
    <name type="synonym">Nephila maculata</name>
    <dbReference type="NCBI Taxonomy" id="299642"/>
    <lineage>
        <taxon>Eukaryota</taxon>
        <taxon>Metazoa</taxon>
        <taxon>Ecdysozoa</taxon>
        <taxon>Arthropoda</taxon>
        <taxon>Chelicerata</taxon>
        <taxon>Arachnida</taxon>
        <taxon>Araneae</taxon>
        <taxon>Araneomorphae</taxon>
        <taxon>Entelegynae</taxon>
        <taxon>Araneoidea</taxon>
        <taxon>Nephilidae</taxon>
        <taxon>Nephila</taxon>
    </lineage>
</organism>
<gene>
    <name evidence="1" type="ORF">NPIL_564311</name>
</gene>
<sequence length="93" mass="10524">MTFLQKGDEDIRRQREREGVERRLCRQLACIPKVYKVVCSPPSRCVGAGERSFSGHLSLPHPSAHLWNTAALNVKAALIRKEQQAKKMIPIES</sequence>
<dbReference type="Proteomes" id="UP000887013">
    <property type="component" value="Unassembled WGS sequence"/>
</dbReference>
<comment type="caution">
    <text evidence="1">The sequence shown here is derived from an EMBL/GenBank/DDBJ whole genome shotgun (WGS) entry which is preliminary data.</text>
</comment>
<dbReference type="EMBL" id="BMAW01022663">
    <property type="protein sequence ID" value="GFT78855.1"/>
    <property type="molecule type" value="Genomic_DNA"/>
</dbReference>
<name>A0A8X6PMP8_NEPPI</name>
<evidence type="ECO:0000313" key="1">
    <source>
        <dbReference type="EMBL" id="GFT78855.1"/>
    </source>
</evidence>
<evidence type="ECO:0000313" key="2">
    <source>
        <dbReference type="Proteomes" id="UP000887013"/>
    </source>
</evidence>
<accession>A0A8X6PMP8</accession>
<keyword evidence="2" id="KW-1185">Reference proteome</keyword>
<dbReference type="OrthoDB" id="10547260at2759"/>
<dbReference type="AlphaFoldDB" id="A0A8X6PMP8"/>
<proteinExistence type="predicted"/>
<reference evidence="1" key="1">
    <citation type="submission" date="2020-08" db="EMBL/GenBank/DDBJ databases">
        <title>Multicomponent nature underlies the extraordinary mechanical properties of spider dragline silk.</title>
        <authorList>
            <person name="Kono N."/>
            <person name="Nakamura H."/>
            <person name="Mori M."/>
            <person name="Yoshida Y."/>
            <person name="Ohtoshi R."/>
            <person name="Malay A.D."/>
            <person name="Moran D.A.P."/>
            <person name="Tomita M."/>
            <person name="Numata K."/>
            <person name="Arakawa K."/>
        </authorList>
    </citation>
    <scope>NUCLEOTIDE SEQUENCE</scope>
</reference>
<protein>
    <submittedName>
        <fullName evidence="1">Uncharacterized protein</fullName>
    </submittedName>
</protein>